<keyword evidence="2" id="KW-0732">Signal</keyword>
<proteinExistence type="predicted"/>
<protein>
    <submittedName>
        <fullName evidence="3">Uncharacterized protein</fullName>
    </submittedName>
</protein>
<keyword evidence="4" id="KW-1185">Reference proteome</keyword>
<dbReference type="Proteomes" id="UP000283433">
    <property type="component" value="Unassembled WGS sequence"/>
</dbReference>
<feature type="chain" id="PRO_5019293681" evidence="2">
    <location>
        <begin position="26"/>
        <end position="99"/>
    </location>
</feature>
<feature type="compositionally biased region" description="Basic and acidic residues" evidence="1">
    <location>
        <begin position="43"/>
        <end position="52"/>
    </location>
</feature>
<evidence type="ECO:0000313" key="3">
    <source>
        <dbReference type="EMBL" id="RKD16239.1"/>
    </source>
</evidence>
<dbReference type="EMBL" id="MBTA01000023">
    <property type="protein sequence ID" value="RKD16239.1"/>
    <property type="molecule type" value="Genomic_DNA"/>
</dbReference>
<reference evidence="3 4" key="1">
    <citation type="submission" date="2016-07" db="EMBL/GenBank/DDBJ databases">
        <title>Genome of Pelobium manganitolerans.</title>
        <authorList>
            <person name="Wu S."/>
            <person name="Wang G."/>
        </authorList>
    </citation>
    <scope>NUCLEOTIDE SEQUENCE [LARGE SCALE GENOMIC DNA]</scope>
    <source>
        <strain evidence="3 4">YS-25</strain>
    </source>
</reference>
<organism evidence="3 4">
    <name type="scientific">Pelobium manganitolerans</name>
    <dbReference type="NCBI Taxonomy" id="1842495"/>
    <lineage>
        <taxon>Bacteria</taxon>
        <taxon>Pseudomonadati</taxon>
        <taxon>Bacteroidota</taxon>
        <taxon>Sphingobacteriia</taxon>
        <taxon>Sphingobacteriales</taxon>
        <taxon>Sphingobacteriaceae</taxon>
        <taxon>Pelobium</taxon>
    </lineage>
</organism>
<name>A0A419S620_9SPHI</name>
<sequence>MNPMSIKKTLLSLILISLFPIAGWANTVSIEAMNLPDTISVQKQDKKKETNKGKTQKKQQPNNPTVKKVPKARKQPRPQVIVKPKIKPIKVIKPKIKKP</sequence>
<feature type="region of interest" description="Disordered" evidence="1">
    <location>
        <begin position="36"/>
        <end position="84"/>
    </location>
</feature>
<gene>
    <name evidence="3" type="ORF">BCY91_05025</name>
</gene>
<evidence type="ECO:0000256" key="1">
    <source>
        <dbReference type="SAM" id="MobiDB-lite"/>
    </source>
</evidence>
<comment type="caution">
    <text evidence="3">The sequence shown here is derived from an EMBL/GenBank/DDBJ whole genome shotgun (WGS) entry which is preliminary data.</text>
</comment>
<evidence type="ECO:0000256" key="2">
    <source>
        <dbReference type="SAM" id="SignalP"/>
    </source>
</evidence>
<evidence type="ECO:0000313" key="4">
    <source>
        <dbReference type="Proteomes" id="UP000283433"/>
    </source>
</evidence>
<dbReference type="AlphaFoldDB" id="A0A419S620"/>
<accession>A0A419S620</accession>
<feature type="signal peptide" evidence="2">
    <location>
        <begin position="1"/>
        <end position="25"/>
    </location>
</feature>